<reference evidence="1" key="1">
    <citation type="journal article" date="2023" name="IMA Fungus">
        <title>Comparative genomic study of the Penicillium genus elucidates a diverse pangenome and 15 lateral gene transfer events.</title>
        <authorList>
            <person name="Petersen C."/>
            <person name="Sorensen T."/>
            <person name="Nielsen M.R."/>
            <person name="Sondergaard T.E."/>
            <person name="Sorensen J.L."/>
            <person name="Fitzpatrick D.A."/>
            <person name="Frisvad J.C."/>
            <person name="Nielsen K.L."/>
        </authorList>
    </citation>
    <scope>NUCLEOTIDE SEQUENCE</scope>
    <source>
        <strain evidence="1">IBT 17514</strain>
    </source>
</reference>
<reference evidence="1" key="2">
    <citation type="submission" date="2023-01" db="EMBL/GenBank/DDBJ databases">
        <authorList>
            <person name="Petersen C."/>
        </authorList>
    </citation>
    <scope>NUCLEOTIDE SEQUENCE</scope>
    <source>
        <strain evidence="1">IBT 17514</strain>
    </source>
</reference>
<dbReference type="PANTHER" id="PTHR47842">
    <property type="entry name" value="EXPRESSED PROTEIN"/>
    <property type="match status" value="1"/>
</dbReference>
<evidence type="ECO:0000313" key="2">
    <source>
        <dbReference type="Proteomes" id="UP001215712"/>
    </source>
</evidence>
<organism evidence="1 2">
    <name type="scientific">Penicillium malachiteum</name>
    <dbReference type="NCBI Taxonomy" id="1324776"/>
    <lineage>
        <taxon>Eukaryota</taxon>
        <taxon>Fungi</taxon>
        <taxon>Dikarya</taxon>
        <taxon>Ascomycota</taxon>
        <taxon>Pezizomycotina</taxon>
        <taxon>Eurotiomycetes</taxon>
        <taxon>Eurotiomycetidae</taxon>
        <taxon>Eurotiales</taxon>
        <taxon>Aspergillaceae</taxon>
        <taxon>Penicillium</taxon>
    </lineage>
</organism>
<proteinExistence type="predicted"/>
<dbReference type="SUPFAM" id="SSF53474">
    <property type="entry name" value="alpha/beta-Hydrolases"/>
    <property type="match status" value="1"/>
</dbReference>
<keyword evidence="2" id="KW-1185">Reference proteome</keyword>
<dbReference type="Proteomes" id="UP001215712">
    <property type="component" value="Unassembled WGS sequence"/>
</dbReference>
<dbReference type="GO" id="GO:0072330">
    <property type="term" value="P:monocarboxylic acid biosynthetic process"/>
    <property type="evidence" value="ECO:0007669"/>
    <property type="project" value="UniProtKB-ARBA"/>
</dbReference>
<evidence type="ECO:0008006" key="3">
    <source>
        <dbReference type="Google" id="ProtNLM"/>
    </source>
</evidence>
<dbReference type="PANTHER" id="PTHR47842:SF1">
    <property type="entry name" value="DUF676 DOMAIN-CONTAINING PROTEIN"/>
    <property type="match status" value="1"/>
</dbReference>
<gene>
    <name evidence="1" type="ORF">N7493_005616</name>
</gene>
<comment type="caution">
    <text evidence="1">The sequence shown here is derived from an EMBL/GenBank/DDBJ whole genome shotgun (WGS) entry which is preliminary data.</text>
</comment>
<evidence type="ECO:0000313" key="1">
    <source>
        <dbReference type="EMBL" id="KAJ5727796.1"/>
    </source>
</evidence>
<dbReference type="EMBL" id="JAQJAN010000006">
    <property type="protein sequence ID" value="KAJ5727796.1"/>
    <property type="molecule type" value="Genomic_DNA"/>
</dbReference>
<sequence length="421" mass="46154">MAAGQPNLDMKKIILLVFVHGFKGGDDTFGDFPDHFCAELSNKYPLVSVAKAVYPKYETRGSLDECVSKLRDWYQVLTASHDDRLQDKVIDLEVANENHSPTITPSVHVILIGHSMGGIVAADLLVQLANEKPVTDKVELPDGMETANIMFPKIKGLIAFDTPFWESLLDAEGHYQTASSTYNAISGVANRFGLGSSSNSKPKTPATDDSNYDAAAAAGWWKMGKYAMYAGALGTVAAAGVAAYANRQNISERFGWASSHLEFVGCLAQPRLLEKRLNELADLPDKKIGSVNFFTCLGSGAKELVTDSDPNQGSFARRIIRPTQRTFCSLPPNVAHDFEQKIAALQWVKAINDQASDEILAHTTMFMPNKNPGYKKLLKTACIAAEIFVDTPWYSSSPVKKEKLTKTDQFMEDDDFVVLSV</sequence>
<accession>A0AAD6MWR6</accession>
<dbReference type="GO" id="GO:0017000">
    <property type="term" value="P:antibiotic biosynthetic process"/>
    <property type="evidence" value="ECO:0007669"/>
    <property type="project" value="UniProtKB-ARBA"/>
</dbReference>
<dbReference type="InterPro" id="IPR029058">
    <property type="entry name" value="AB_hydrolase_fold"/>
</dbReference>
<name>A0AAD6MWR6_9EURO</name>
<protein>
    <recommendedName>
        <fullName evidence="3">DUF676 domain-containing protein</fullName>
    </recommendedName>
</protein>
<dbReference type="Gene3D" id="3.40.50.1820">
    <property type="entry name" value="alpha/beta hydrolase"/>
    <property type="match status" value="1"/>
</dbReference>
<dbReference type="AlphaFoldDB" id="A0AAD6MWR6"/>